<dbReference type="Proteomes" id="UP000240042">
    <property type="component" value="Unassembled WGS sequence"/>
</dbReference>
<keyword evidence="3" id="KW-1185">Reference proteome</keyword>
<feature type="chain" id="PRO_5015194753" description="Outer membrane protein beta-barrel domain-containing protein" evidence="1">
    <location>
        <begin position="19"/>
        <end position="314"/>
    </location>
</feature>
<gene>
    <name evidence="2" type="ORF">SAMN02745150_00249</name>
</gene>
<evidence type="ECO:0000313" key="3">
    <source>
        <dbReference type="Proteomes" id="UP000240042"/>
    </source>
</evidence>
<accession>A0A1I1D9H9</accession>
<name>A0A1I1D9H9_BREAD</name>
<evidence type="ECO:0008006" key="4">
    <source>
        <dbReference type="Google" id="ProtNLM"/>
    </source>
</evidence>
<organism evidence="2 3">
    <name type="scientific">Brevinema andersonii</name>
    <dbReference type="NCBI Taxonomy" id="34097"/>
    <lineage>
        <taxon>Bacteria</taxon>
        <taxon>Pseudomonadati</taxon>
        <taxon>Spirochaetota</taxon>
        <taxon>Spirochaetia</taxon>
        <taxon>Brevinematales</taxon>
        <taxon>Brevinemataceae</taxon>
        <taxon>Brevinema</taxon>
    </lineage>
</organism>
<dbReference type="AlphaFoldDB" id="A0A1I1D9H9"/>
<protein>
    <recommendedName>
        <fullName evidence="4">Outer membrane protein beta-barrel domain-containing protein</fullName>
    </recommendedName>
</protein>
<dbReference type="STRING" id="34097.SAMN02745150_00249"/>
<reference evidence="3" key="1">
    <citation type="submission" date="2016-10" db="EMBL/GenBank/DDBJ databases">
        <authorList>
            <person name="Varghese N."/>
            <person name="Submissions S."/>
        </authorList>
    </citation>
    <scope>NUCLEOTIDE SEQUENCE [LARGE SCALE GENOMIC DNA]</scope>
    <source>
        <strain evidence="3">ATCC 43811</strain>
    </source>
</reference>
<evidence type="ECO:0000256" key="1">
    <source>
        <dbReference type="SAM" id="SignalP"/>
    </source>
</evidence>
<dbReference type="RefSeq" id="WP_092317485.1">
    <property type="nucleotide sequence ID" value="NZ_FOKY01000001.1"/>
</dbReference>
<dbReference type="EMBL" id="FOKY01000001">
    <property type="protein sequence ID" value="SFB69183.1"/>
    <property type="molecule type" value="Genomic_DNA"/>
</dbReference>
<feature type="signal peptide" evidence="1">
    <location>
        <begin position="1"/>
        <end position="18"/>
    </location>
</feature>
<proteinExistence type="predicted"/>
<sequence>MKYLSVIVLCFVSATAYSQNYIHPSLRKSDPSLKNDPNSGLESVRQYGEFIHPSTQSAKNTSKITDINLEKDIKNFNSKQMQALQHQSQRELLILETPKEISLREYHQAKKALYRKMRASEPVYKRSGYWLDLSYEAGNFTREPLESRLQNESIILRSREYFDLSQAITLSMGKVIKGFMIGSSFHYRFPRSWFENREGYTIYKGHIPSSYGFAGVLGYRIAPDNGAGMRVMLHAGYGFSPENLTDSKGQQYKYHYVMITPEYKIDIKLVSALVWTIGIAYQFNILLSNPPSALTVNPSAQNGLNFSTGLALSY</sequence>
<evidence type="ECO:0000313" key="2">
    <source>
        <dbReference type="EMBL" id="SFB69183.1"/>
    </source>
</evidence>
<keyword evidence="1" id="KW-0732">Signal</keyword>